<keyword evidence="4 11" id="KW-0863">Zinc-finger</keyword>
<feature type="repeat" description="CXXCXGXG motif" evidence="11">
    <location>
        <begin position="203"/>
        <end position="210"/>
    </location>
</feature>
<accession>A0A9D9DI34</accession>
<sequence length="383" mass="41739">MAAKRDYYEVLGVSKTATQDEIKSAYRKLAKKYHPDNKETGDAEKFKEATEAFSVLGDAQKRQTYDQFGQAAFDQTAGGSNPFSGSGFEGFNFNGGDFGDLNDILERMFGFGFGGSRSSRTRAGGRAQKGDDTLLRVRINFMDAVNGTKVTIPVSYDETCASCHGSGAKNGTAYDTCPECRGRGRVITQQRTIFGVMQSETVCPRCKGTGKIIKEACPDCGGKGYNHIKKDIDVTIPQGINNGQHIRIAGKGGRGINGGENGDLYLEIIVKPHDVFERDGNDIHVNYSLDVIDAILGTTISVPTVSGDCNVDVPSGTQPNAVLRLKGKGVKDVKSDKYGDEFIHINLVTPTKINKEQKDLLTKFKSLESSDNFFDKFKKAFKK</sequence>
<dbReference type="GO" id="GO:0005524">
    <property type="term" value="F:ATP binding"/>
    <property type="evidence" value="ECO:0007669"/>
    <property type="project" value="InterPro"/>
</dbReference>
<feature type="binding site" evidence="11">
    <location>
        <position position="180"/>
    </location>
    <ligand>
        <name>Zn(2+)</name>
        <dbReference type="ChEBI" id="CHEBI:29105"/>
        <label>2</label>
    </ligand>
</feature>
<dbReference type="FunFam" id="2.10.230.10:FF:000002">
    <property type="entry name" value="Molecular chaperone DnaJ"/>
    <property type="match status" value="1"/>
</dbReference>
<dbReference type="Pfam" id="PF00684">
    <property type="entry name" value="DnaJ_CXXCXGXG"/>
    <property type="match status" value="1"/>
</dbReference>
<comment type="function">
    <text evidence="8 11">Participates actively in the response to hyperosmotic and heat shock by preventing the aggregation of stress-denatured proteins and by disaggregating proteins, also in an autonomous, DnaK-independent fashion. Unfolded proteins bind initially to DnaJ; upon interaction with the DnaJ-bound protein, DnaK hydrolyzes its bound ATP, resulting in the formation of a stable complex. GrpE releases ADP from DnaK; ATP binding to DnaK triggers the release of the substrate protein, thus completing the reaction cycle. Several rounds of ATP-dependent interactions between DnaJ, DnaK and GrpE are required for fully efficient folding. Also involved, together with DnaK and GrpE, in the DNA replication of plasmids through activation of initiation proteins.</text>
</comment>
<dbReference type="InterPro" id="IPR018253">
    <property type="entry name" value="DnaJ_domain_CS"/>
</dbReference>
<dbReference type="InterPro" id="IPR036869">
    <property type="entry name" value="J_dom_sf"/>
</dbReference>
<dbReference type="EMBL" id="JADIMY010000036">
    <property type="protein sequence ID" value="MBO8427272.1"/>
    <property type="molecule type" value="Genomic_DNA"/>
</dbReference>
<dbReference type="Gene3D" id="6.20.20.10">
    <property type="match status" value="2"/>
</dbReference>
<dbReference type="SUPFAM" id="SSF57938">
    <property type="entry name" value="DnaJ/Hsp40 cysteine-rich domain"/>
    <property type="match status" value="1"/>
</dbReference>
<dbReference type="HAMAP" id="MF_01152">
    <property type="entry name" value="DnaJ"/>
    <property type="match status" value="1"/>
</dbReference>
<feature type="binding site" evidence="11">
    <location>
        <position position="206"/>
    </location>
    <ligand>
        <name>Zn(2+)</name>
        <dbReference type="ChEBI" id="CHEBI:29105"/>
        <label>2</label>
    </ligand>
</feature>
<dbReference type="GO" id="GO:0051082">
    <property type="term" value="F:unfolded protein binding"/>
    <property type="evidence" value="ECO:0007669"/>
    <property type="project" value="UniProtKB-UniRule"/>
</dbReference>
<keyword evidence="6 11" id="KW-0346">Stress response</keyword>
<reference evidence="15" key="2">
    <citation type="journal article" date="2021" name="PeerJ">
        <title>Extensive microbial diversity within the chicken gut microbiome revealed by metagenomics and culture.</title>
        <authorList>
            <person name="Gilroy R."/>
            <person name="Ravi A."/>
            <person name="Getino M."/>
            <person name="Pursley I."/>
            <person name="Horton D.L."/>
            <person name="Alikhan N.F."/>
            <person name="Baker D."/>
            <person name="Gharbi K."/>
            <person name="Hall N."/>
            <person name="Watson M."/>
            <person name="Adriaenssens E.M."/>
            <person name="Foster-Nyarko E."/>
            <person name="Jarju S."/>
            <person name="Secka A."/>
            <person name="Antonio M."/>
            <person name="Oren A."/>
            <person name="Chaudhuri R.R."/>
            <person name="La Ragione R."/>
            <person name="Hildebrand F."/>
            <person name="Pallen M.J."/>
        </authorList>
    </citation>
    <scope>NUCLEOTIDE SEQUENCE</scope>
    <source>
        <strain evidence="15">11159</strain>
    </source>
</reference>
<comment type="subcellular location">
    <subcellularLocation>
        <location evidence="11">Cytoplasm</location>
    </subcellularLocation>
</comment>
<dbReference type="SUPFAM" id="SSF46565">
    <property type="entry name" value="Chaperone J-domain"/>
    <property type="match status" value="1"/>
</dbReference>
<feature type="domain" description="CR-type" evidence="14">
    <location>
        <begin position="147"/>
        <end position="229"/>
    </location>
</feature>
<dbReference type="PROSITE" id="PS00636">
    <property type="entry name" value="DNAJ_1"/>
    <property type="match status" value="1"/>
</dbReference>
<dbReference type="FunFam" id="2.60.260.20:FF:000005">
    <property type="entry name" value="Chaperone protein dnaJ 1, mitochondrial"/>
    <property type="match status" value="1"/>
</dbReference>
<feature type="binding site" evidence="11">
    <location>
        <position position="203"/>
    </location>
    <ligand>
        <name>Zn(2+)</name>
        <dbReference type="ChEBI" id="CHEBI:29105"/>
        <label>2</label>
    </ligand>
</feature>
<keyword evidence="3 11" id="KW-0677">Repeat</keyword>
<feature type="repeat" description="CXXCXGXG motif" evidence="11">
    <location>
        <begin position="217"/>
        <end position="224"/>
    </location>
</feature>
<dbReference type="PANTHER" id="PTHR43096:SF10">
    <property type="entry name" value="CHAPERONE PROTEIN DNAJ A6, CHLOROPLASTIC"/>
    <property type="match status" value="1"/>
</dbReference>
<dbReference type="CDD" id="cd10719">
    <property type="entry name" value="DnaJ_zf"/>
    <property type="match status" value="1"/>
</dbReference>
<dbReference type="PRINTS" id="PR00625">
    <property type="entry name" value="JDOMAIN"/>
</dbReference>
<evidence type="ECO:0000256" key="9">
    <source>
        <dbReference type="ARBA" id="ARBA00061004"/>
    </source>
</evidence>
<evidence type="ECO:0000256" key="12">
    <source>
        <dbReference type="PROSITE-ProRule" id="PRU00546"/>
    </source>
</evidence>
<feature type="repeat" description="CXXCXGXG motif" evidence="11">
    <location>
        <begin position="177"/>
        <end position="184"/>
    </location>
</feature>
<organism evidence="15 16">
    <name type="scientific">Candidatus Onthovivens merdipullorum</name>
    <dbReference type="NCBI Taxonomy" id="2840889"/>
    <lineage>
        <taxon>Bacteria</taxon>
        <taxon>Bacillati</taxon>
        <taxon>Bacillota</taxon>
        <taxon>Bacilli</taxon>
        <taxon>Bacillales</taxon>
        <taxon>Candidatus Onthovivens</taxon>
    </lineage>
</organism>
<feature type="binding site" evidence="11">
    <location>
        <position position="177"/>
    </location>
    <ligand>
        <name>Zn(2+)</name>
        <dbReference type="ChEBI" id="CHEBI:29105"/>
        <label>2</label>
    </ligand>
</feature>
<dbReference type="FunFam" id="1.10.287.110:FF:000034">
    <property type="entry name" value="Chaperone protein DnaJ"/>
    <property type="match status" value="1"/>
</dbReference>
<dbReference type="GO" id="GO:0031072">
    <property type="term" value="F:heat shock protein binding"/>
    <property type="evidence" value="ECO:0007669"/>
    <property type="project" value="InterPro"/>
</dbReference>
<feature type="binding site" evidence="11">
    <location>
        <position position="217"/>
    </location>
    <ligand>
        <name>Zn(2+)</name>
        <dbReference type="ChEBI" id="CHEBI:29105"/>
        <label>1</label>
    </ligand>
</feature>
<evidence type="ECO:0000256" key="10">
    <source>
        <dbReference type="ARBA" id="ARBA00067609"/>
    </source>
</evidence>
<protein>
    <recommendedName>
        <fullName evidence="10 11">Chaperone protein DnaJ</fullName>
    </recommendedName>
</protein>
<dbReference type="GO" id="GO:0005737">
    <property type="term" value="C:cytoplasm"/>
    <property type="evidence" value="ECO:0007669"/>
    <property type="project" value="UniProtKB-SubCell"/>
</dbReference>
<dbReference type="Pfam" id="PF00226">
    <property type="entry name" value="DnaJ"/>
    <property type="match status" value="1"/>
</dbReference>
<evidence type="ECO:0000313" key="16">
    <source>
        <dbReference type="Proteomes" id="UP000823613"/>
    </source>
</evidence>
<feature type="binding site" evidence="11">
    <location>
        <position position="163"/>
    </location>
    <ligand>
        <name>Zn(2+)</name>
        <dbReference type="ChEBI" id="CHEBI:29105"/>
        <label>1</label>
    </ligand>
</feature>
<dbReference type="InterPro" id="IPR036410">
    <property type="entry name" value="HSP_DnaJ_Cys-rich_dom_sf"/>
</dbReference>
<dbReference type="InterPro" id="IPR008971">
    <property type="entry name" value="HSP40/DnaJ_pept-bd"/>
</dbReference>
<dbReference type="CDD" id="cd10747">
    <property type="entry name" value="DnaJ_C"/>
    <property type="match status" value="1"/>
</dbReference>
<feature type="binding site" evidence="11">
    <location>
        <position position="160"/>
    </location>
    <ligand>
        <name>Zn(2+)</name>
        <dbReference type="ChEBI" id="CHEBI:29105"/>
        <label>1</label>
    </ligand>
</feature>
<evidence type="ECO:0000256" key="6">
    <source>
        <dbReference type="ARBA" id="ARBA00023016"/>
    </source>
</evidence>
<feature type="repeat" description="CXXCXGXG motif" evidence="11">
    <location>
        <begin position="160"/>
        <end position="167"/>
    </location>
</feature>
<evidence type="ECO:0000256" key="11">
    <source>
        <dbReference type="HAMAP-Rule" id="MF_01152"/>
    </source>
</evidence>
<dbReference type="GO" id="GO:0006260">
    <property type="term" value="P:DNA replication"/>
    <property type="evidence" value="ECO:0007669"/>
    <property type="project" value="UniProtKB-KW"/>
</dbReference>
<evidence type="ECO:0000259" key="14">
    <source>
        <dbReference type="PROSITE" id="PS51188"/>
    </source>
</evidence>
<keyword evidence="5 11" id="KW-0862">Zinc</keyword>
<evidence type="ECO:0000256" key="2">
    <source>
        <dbReference type="ARBA" id="ARBA00022723"/>
    </source>
</evidence>
<dbReference type="AlphaFoldDB" id="A0A9D9DI34"/>
<comment type="cofactor">
    <cofactor evidence="11">
        <name>Zn(2+)</name>
        <dbReference type="ChEBI" id="CHEBI:29105"/>
    </cofactor>
    <text evidence="11">Binds 2 Zn(2+) ions per monomer.</text>
</comment>
<dbReference type="InterPro" id="IPR001623">
    <property type="entry name" value="DnaJ_domain"/>
</dbReference>
<comment type="subunit">
    <text evidence="11">Homodimer.</text>
</comment>
<evidence type="ECO:0000256" key="4">
    <source>
        <dbReference type="ARBA" id="ARBA00022771"/>
    </source>
</evidence>
<evidence type="ECO:0000259" key="13">
    <source>
        <dbReference type="PROSITE" id="PS50076"/>
    </source>
</evidence>
<evidence type="ECO:0000256" key="1">
    <source>
        <dbReference type="ARBA" id="ARBA00022705"/>
    </source>
</evidence>
<comment type="domain">
    <text evidence="11">The J domain is necessary and sufficient to stimulate DnaK ATPase activity. Zinc center 1 plays an important role in the autonomous, DnaK-independent chaperone activity of DnaJ. Zinc center 2 is essential for interaction with DnaK and for DnaJ activity.</text>
</comment>
<evidence type="ECO:0000256" key="5">
    <source>
        <dbReference type="ARBA" id="ARBA00022833"/>
    </source>
</evidence>
<keyword evidence="1 11" id="KW-0235">DNA replication</keyword>
<evidence type="ECO:0000256" key="8">
    <source>
        <dbReference type="ARBA" id="ARBA00053423"/>
    </source>
</evidence>
<comment type="similarity">
    <text evidence="9 11">Belongs to the DnaJ family.</text>
</comment>
<dbReference type="Gene3D" id="2.60.260.20">
    <property type="entry name" value="Urease metallochaperone UreE, N-terminal domain"/>
    <property type="match status" value="2"/>
</dbReference>
<gene>
    <name evidence="11 15" type="primary">dnaJ</name>
    <name evidence="15" type="ORF">IAC58_01770</name>
</gene>
<dbReference type="GO" id="GO:0009408">
    <property type="term" value="P:response to heat"/>
    <property type="evidence" value="ECO:0007669"/>
    <property type="project" value="InterPro"/>
</dbReference>
<dbReference type="NCBIfam" id="TIGR02349">
    <property type="entry name" value="DnaJ_bact"/>
    <property type="match status" value="1"/>
</dbReference>
<dbReference type="PANTHER" id="PTHR43096">
    <property type="entry name" value="DNAJ HOMOLOG 1, MITOCHONDRIAL-RELATED"/>
    <property type="match status" value="1"/>
</dbReference>
<dbReference type="InterPro" id="IPR002939">
    <property type="entry name" value="DnaJ_C"/>
</dbReference>
<dbReference type="Proteomes" id="UP000823613">
    <property type="component" value="Unassembled WGS sequence"/>
</dbReference>
<dbReference type="InterPro" id="IPR012724">
    <property type="entry name" value="DnaJ"/>
</dbReference>
<dbReference type="Gene3D" id="1.10.287.110">
    <property type="entry name" value="DnaJ domain"/>
    <property type="match status" value="1"/>
</dbReference>
<dbReference type="SMART" id="SM00271">
    <property type="entry name" value="DnaJ"/>
    <property type="match status" value="1"/>
</dbReference>
<dbReference type="InterPro" id="IPR001305">
    <property type="entry name" value="HSP_DnaJ_Cys-rich_dom"/>
</dbReference>
<dbReference type="NCBIfam" id="NF008035">
    <property type="entry name" value="PRK10767.1"/>
    <property type="match status" value="1"/>
</dbReference>
<dbReference type="PROSITE" id="PS50076">
    <property type="entry name" value="DNAJ_2"/>
    <property type="match status" value="1"/>
</dbReference>
<dbReference type="PROSITE" id="PS51188">
    <property type="entry name" value="ZF_CR"/>
    <property type="match status" value="1"/>
</dbReference>
<comment type="caution">
    <text evidence="15">The sequence shown here is derived from an EMBL/GenBank/DDBJ whole genome shotgun (WGS) entry which is preliminary data.</text>
</comment>
<evidence type="ECO:0000313" key="15">
    <source>
        <dbReference type="EMBL" id="MBO8427272.1"/>
    </source>
</evidence>
<dbReference type="CDD" id="cd06257">
    <property type="entry name" value="DnaJ"/>
    <property type="match status" value="1"/>
</dbReference>
<feature type="zinc finger region" description="CR-type" evidence="12">
    <location>
        <begin position="147"/>
        <end position="229"/>
    </location>
</feature>
<dbReference type="GO" id="GO:0008270">
    <property type="term" value="F:zinc ion binding"/>
    <property type="evidence" value="ECO:0007669"/>
    <property type="project" value="UniProtKB-UniRule"/>
</dbReference>
<name>A0A9D9DI34_9BACL</name>
<evidence type="ECO:0000256" key="7">
    <source>
        <dbReference type="ARBA" id="ARBA00023186"/>
    </source>
</evidence>
<evidence type="ECO:0000256" key="3">
    <source>
        <dbReference type="ARBA" id="ARBA00022737"/>
    </source>
</evidence>
<keyword evidence="11" id="KW-0963">Cytoplasm</keyword>
<dbReference type="SUPFAM" id="SSF49493">
    <property type="entry name" value="HSP40/DnaJ peptide-binding domain"/>
    <property type="match status" value="2"/>
</dbReference>
<feature type="binding site" evidence="11">
    <location>
        <position position="220"/>
    </location>
    <ligand>
        <name>Zn(2+)</name>
        <dbReference type="ChEBI" id="CHEBI:29105"/>
        <label>1</label>
    </ligand>
</feature>
<proteinExistence type="inferred from homology"/>
<dbReference type="Pfam" id="PF01556">
    <property type="entry name" value="DnaJ_C"/>
    <property type="match status" value="1"/>
</dbReference>
<keyword evidence="2 11" id="KW-0479">Metal-binding</keyword>
<feature type="domain" description="J" evidence="13">
    <location>
        <begin position="6"/>
        <end position="69"/>
    </location>
</feature>
<reference evidence="15" key="1">
    <citation type="submission" date="2020-10" db="EMBL/GenBank/DDBJ databases">
        <authorList>
            <person name="Gilroy R."/>
        </authorList>
    </citation>
    <scope>NUCLEOTIDE SEQUENCE</scope>
    <source>
        <strain evidence="15">11159</strain>
    </source>
</reference>
<keyword evidence="7 11" id="KW-0143">Chaperone</keyword>
<dbReference type="GO" id="GO:0042026">
    <property type="term" value="P:protein refolding"/>
    <property type="evidence" value="ECO:0007669"/>
    <property type="project" value="TreeGrafter"/>
</dbReference>